<proteinExistence type="predicted"/>
<sequence length="171" mass="20199">MQYIVHQKYCFTKQEFCNTIPTHSLKFRKMMKHSNIVKNISTDLADVIIIIQTALENYLIDLSIKVVNKEELDYFCTALLFTICSNSISDTNKQFVLTQFENPEYADIKIDYYSQYFNQNTTLFIDDQQIYPMLLAFFDSINTDFNPLNINSIIVILNFKKMMMNIIKKYS</sequence>
<gene>
    <name evidence="1" type="ORF">I9054_012390</name>
</gene>
<name>A0A9E7PB12_ACIBZ</name>
<organism evidence="1 2">
    <name type="scientific">Acinetobacter bereziniae</name>
    <name type="common">Acinetobacter genomosp. 10</name>
    <dbReference type="NCBI Taxonomy" id="106648"/>
    <lineage>
        <taxon>Bacteria</taxon>
        <taxon>Pseudomonadati</taxon>
        <taxon>Pseudomonadota</taxon>
        <taxon>Gammaproteobacteria</taxon>
        <taxon>Moraxellales</taxon>
        <taxon>Moraxellaceae</taxon>
        <taxon>Acinetobacter</taxon>
    </lineage>
</organism>
<dbReference type="AlphaFoldDB" id="A0A9E7PB12"/>
<evidence type="ECO:0000313" key="1">
    <source>
        <dbReference type="EMBL" id="UUN96182.1"/>
    </source>
</evidence>
<reference evidence="1" key="1">
    <citation type="submission" date="2022-02" db="EMBL/GenBank/DDBJ databases">
        <title>Characterization of Tn125 harboring carbapenem-resistant Acinetobacter bereziniae clinical isolates.</title>
        <authorList>
            <person name="Wong N.-K."/>
            <person name="Pan Q."/>
        </authorList>
    </citation>
    <scope>NUCLEOTIDE SEQUENCE</scope>
    <source>
        <strain evidence="1">GD03393</strain>
    </source>
</reference>
<dbReference type="EMBL" id="CP092085">
    <property type="protein sequence ID" value="UUN96182.1"/>
    <property type="molecule type" value="Genomic_DNA"/>
</dbReference>
<dbReference type="Proteomes" id="UP000644140">
    <property type="component" value="Chromosome"/>
</dbReference>
<evidence type="ECO:0000313" key="2">
    <source>
        <dbReference type="Proteomes" id="UP000644140"/>
    </source>
</evidence>
<accession>A0A9E7PB12</accession>
<protein>
    <submittedName>
        <fullName evidence="1">Uncharacterized protein</fullName>
    </submittedName>
</protein>
<dbReference type="RefSeq" id="WP_227560623.1">
    <property type="nucleotide sequence ID" value="NZ_BKJQ01000059.1"/>
</dbReference>